<feature type="domain" description="Peptidase C39-like" evidence="4">
    <location>
        <begin position="115"/>
        <end position="240"/>
    </location>
</feature>
<dbReference type="AlphaFoldDB" id="A0A3D1JJ57"/>
<protein>
    <recommendedName>
        <fullName evidence="4">Peptidase C39-like domain-containing protein</fullName>
    </recommendedName>
</protein>
<organism evidence="5 6">
    <name type="scientific">Anaerolinea thermolimosa</name>
    <dbReference type="NCBI Taxonomy" id="229919"/>
    <lineage>
        <taxon>Bacteria</taxon>
        <taxon>Bacillati</taxon>
        <taxon>Chloroflexota</taxon>
        <taxon>Anaerolineae</taxon>
        <taxon>Anaerolineales</taxon>
        <taxon>Anaerolineaceae</taxon>
        <taxon>Anaerolinea</taxon>
    </lineage>
</organism>
<keyword evidence="3" id="KW-0812">Transmembrane</keyword>
<evidence type="ECO:0000256" key="3">
    <source>
        <dbReference type="SAM" id="Phobius"/>
    </source>
</evidence>
<dbReference type="EMBL" id="DPBP01000042">
    <property type="protein sequence ID" value="HCE18474.1"/>
    <property type="molecule type" value="Genomic_DNA"/>
</dbReference>
<keyword evidence="3" id="KW-1133">Transmembrane helix</keyword>
<dbReference type="Gene3D" id="3.90.70.10">
    <property type="entry name" value="Cysteine proteinases"/>
    <property type="match status" value="1"/>
</dbReference>
<feature type="compositionally biased region" description="Low complexity" evidence="2">
    <location>
        <begin position="67"/>
        <end position="90"/>
    </location>
</feature>
<dbReference type="Gene3D" id="1.25.40.10">
    <property type="entry name" value="Tetratricopeptide repeat domain"/>
    <property type="match status" value="1"/>
</dbReference>
<proteinExistence type="predicted"/>
<dbReference type="SUPFAM" id="SSF48452">
    <property type="entry name" value="TPR-like"/>
    <property type="match status" value="1"/>
</dbReference>
<reference evidence="5 6" key="1">
    <citation type="journal article" date="2018" name="Nat. Biotechnol.">
        <title>A standardized bacterial taxonomy based on genome phylogeny substantially revises the tree of life.</title>
        <authorList>
            <person name="Parks D.H."/>
            <person name="Chuvochina M."/>
            <person name="Waite D.W."/>
            <person name="Rinke C."/>
            <person name="Skarshewski A."/>
            <person name="Chaumeil P.A."/>
            <person name="Hugenholtz P."/>
        </authorList>
    </citation>
    <scope>NUCLEOTIDE SEQUENCE [LARGE SCALE GENOMIC DNA]</scope>
    <source>
        <strain evidence="5">UBA8781</strain>
    </source>
</reference>
<dbReference type="InterPro" id="IPR019734">
    <property type="entry name" value="TPR_rpt"/>
</dbReference>
<keyword evidence="1" id="KW-0802">TPR repeat</keyword>
<evidence type="ECO:0000313" key="5">
    <source>
        <dbReference type="EMBL" id="HCE18474.1"/>
    </source>
</evidence>
<dbReference type="OrthoDB" id="147016at2"/>
<evidence type="ECO:0000259" key="4">
    <source>
        <dbReference type="Pfam" id="PF13529"/>
    </source>
</evidence>
<dbReference type="RefSeq" id="WP_062189022.1">
    <property type="nucleotide sequence ID" value="NZ_DF967965.1"/>
</dbReference>
<dbReference type="PROSITE" id="PS50005">
    <property type="entry name" value="TPR"/>
    <property type="match status" value="1"/>
</dbReference>
<comment type="caution">
    <text evidence="5">The sequence shown here is derived from an EMBL/GenBank/DDBJ whole genome shotgun (WGS) entry which is preliminary data.</text>
</comment>
<feature type="region of interest" description="Disordered" evidence="2">
    <location>
        <begin position="67"/>
        <end position="96"/>
    </location>
</feature>
<evidence type="ECO:0000313" key="6">
    <source>
        <dbReference type="Proteomes" id="UP000264141"/>
    </source>
</evidence>
<accession>A0A3D1JJ57</accession>
<feature type="transmembrane region" description="Helical" evidence="3">
    <location>
        <begin position="9"/>
        <end position="26"/>
    </location>
</feature>
<dbReference type="Proteomes" id="UP000264141">
    <property type="component" value="Unassembled WGS sequence"/>
</dbReference>
<dbReference type="STRING" id="229919.GCA_001050195_00279"/>
<sequence>MFKQKIPKIGWAILALSGLILLVWLLNLNPQFHERFAWRVMVVKTYLRGVIDPVKPLPTPRVVQAAVDPTTTPTSTVGATATPTPEGTTSPAPPTLTPTITPTPTSLPPTVELPAPAYDQQDINNCGPATLSMYLRFYGWDGSQKDIAEMIKPMREDRNVNVEELDHFVRNRVGWLRTEYRVGGSTDLLRRFIAAGIPVMIEETFMMAESYWPNDDRWAGHYLLVTGYDDTLKLFTAQDSFVGPDIRVSYADLDHNWQSFNRVFILVFRPEQEDTVRSILGEEWDRDINRQRALERARRETETDPRNAFAWFNLGTNLIYFDRANEAALAYDQARKIGLPQRMLRYQFGPFLAYFHSLRTDDLLTLTEYALKITPNSEEAMLWRGWGLYRQGKKDEAVEMFWKALGANPTYQDAKYALEYVSSH</sequence>
<feature type="repeat" description="TPR" evidence="1">
    <location>
        <begin position="378"/>
        <end position="411"/>
    </location>
</feature>
<dbReference type="InterPro" id="IPR011990">
    <property type="entry name" value="TPR-like_helical_dom_sf"/>
</dbReference>
<name>A0A3D1JJ57_9CHLR</name>
<keyword evidence="3" id="KW-0472">Membrane</keyword>
<gene>
    <name evidence="5" type="ORF">DEQ80_11490</name>
</gene>
<dbReference type="Pfam" id="PF13529">
    <property type="entry name" value="Peptidase_C39_2"/>
    <property type="match status" value="1"/>
</dbReference>
<evidence type="ECO:0000256" key="2">
    <source>
        <dbReference type="SAM" id="MobiDB-lite"/>
    </source>
</evidence>
<evidence type="ECO:0000256" key="1">
    <source>
        <dbReference type="PROSITE-ProRule" id="PRU00339"/>
    </source>
</evidence>
<dbReference type="InterPro" id="IPR039564">
    <property type="entry name" value="Peptidase_C39-like"/>
</dbReference>